<dbReference type="Pfam" id="PF00378">
    <property type="entry name" value="ECH_1"/>
    <property type="match status" value="1"/>
</dbReference>
<keyword evidence="4" id="KW-1185">Reference proteome</keyword>
<dbReference type="Proteomes" id="UP000630923">
    <property type="component" value="Unassembled WGS sequence"/>
</dbReference>
<evidence type="ECO:0000256" key="1">
    <source>
        <dbReference type="ARBA" id="ARBA00005254"/>
    </source>
</evidence>
<dbReference type="InterPro" id="IPR001753">
    <property type="entry name" value="Enoyl-CoA_hydra/iso"/>
</dbReference>
<dbReference type="SUPFAM" id="SSF52096">
    <property type="entry name" value="ClpP/crotonase"/>
    <property type="match status" value="1"/>
</dbReference>
<organism evidence="3 4">
    <name type="scientific">Kordiimonas sediminis</name>
    <dbReference type="NCBI Taxonomy" id="1735581"/>
    <lineage>
        <taxon>Bacteria</taxon>
        <taxon>Pseudomonadati</taxon>
        <taxon>Pseudomonadota</taxon>
        <taxon>Alphaproteobacteria</taxon>
        <taxon>Kordiimonadales</taxon>
        <taxon>Kordiimonadaceae</taxon>
        <taxon>Kordiimonas</taxon>
    </lineage>
</organism>
<evidence type="ECO:0000313" key="4">
    <source>
        <dbReference type="Proteomes" id="UP000630923"/>
    </source>
</evidence>
<name>A0A919AU36_9PROT</name>
<dbReference type="RefSeq" id="WP_191252067.1">
    <property type="nucleotide sequence ID" value="NZ_BNCI01000002.1"/>
</dbReference>
<dbReference type="Gene3D" id="1.10.12.10">
    <property type="entry name" value="Lyase 2-enoyl-coa Hydratase, Chain A, domain 2"/>
    <property type="match status" value="1"/>
</dbReference>
<dbReference type="CDD" id="cd06558">
    <property type="entry name" value="crotonase-like"/>
    <property type="match status" value="1"/>
</dbReference>
<dbReference type="GO" id="GO:0006635">
    <property type="term" value="P:fatty acid beta-oxidation"/>
    <property type="evidence" value="ECO:0007669"/>
    <property type="project" value="TreeGrafter"/>
</dbReference>
<accession>A0A919AU36</accession>
<dbReference type="EMBL" id="BNCI01000002">
    <property type="protein sequence ID" value="GHF23519.1"/>
    <property type="molecule type" value="Genomic_DNA"/>
</dbReference>
<reference evidence="3" key="1">
    <citation type="journal article" date="2014" name="Int. J. Syst. Evol. Microbiol.">
        <title>Complete genome sequence of Corynebacterium casei LMG S-19264T (=DSM 44701T), isolated from a smear-ripened cheese.</title>
        <authorList>
            <consortium name="US DOE Joint Genome Institute (JGI-PGF)"/>
            <person name="Walter F."/>
            <person name="Albersmeier A."/>
            <person name="Kalinowski J."/>
            <person name="Ruckert C."/>
        </authorList>
    </citation>
    <scope>NUCLEOTIDE SEQUENCE</scope>
    <source>
        <strain evidence="3">KCTC 42590</strain>
    </source>
</reference>
<evidence type="ECO:0000256" key="2">
    <source>
        <dbReference type="ARBA" id="ARBA00023239"/>
    </source>
</evidence>
<keyword evidence="2" id="KW-0456">Lyase</keyword>
<comment type="caution">
    <text evidence="3">The sequence shown here is derived from an EMBL/GenBank/DDBJ whole genome shotgun (WGS) entry which is preliminary data.</text>
</comment>
<dbReference type="PANTHER" id="PTHR11941">
    <property type="entry name" value="ENOYL-COA HYDRATASE-RELATED"/>
    <property type="match status" value="1"/>
</dbReference>
<dbReference type="Gene3D" id="3.90.226.10">
    <property type="entry name" value="2-enoyl-CoA Hydratase, Chain A, domain 1"/>
    <property type="match status" value="1"/>
</dbReference>
<proteinExistence type="inferred from homology"/>
<dbReference type="AlphaFoldDB" id="A0A919AU36"/>
<dbReference type="PANTHER" id="PTHR11941:SF54">
    <property type="entry name" value="ENOYL-COA HYDRATASE, MITOCHONDRIAL"/>
    <property type="match status" value="1"/>
</dbReference>
<dbReference type="InterPro" id="IPR029045">
    <property type="entry name" value="ClpP/crotonase-like_dom_sf"/>
</dbReference>
<dbReference type="InterPro" id="IPR014748">
    <property type="entry name" value="Enoyl-CoA_hydra_C"/>
</dbReference>
<protein>
    <submittedName>
        <fullName evidence="3">Enoyl-CoA hydratase</fullName>
    </submittedName>
</protein>
<reference evidence="3" key="2">
    <citation type="submission" date="2020-09" db="EMBL/GenBank/DDBJ databases">
        <authorList>
            <person name="Sun Q."/>
            <person name="Kim S."/>
        </authorList>
    </citation>
    <scope>NUCLEOTIDE SEQUENCE</scope>
    <source>
        <strain evidence="3">KCTC 42590</strain>
    </source>
</reference>
<dbReference type="GO" id="GO:0016829">
    <property type="term" value="F:lyase activity"/>
    <property type="evidence" value="ECO:0007669"/>
    <property type="project" value="UniProtKB-KW"/>
</dbReference>
<evidence type="ECO:0000313" key="3">
    <source>
        <dbReference type="EMBL" id="GHF23519.1"/>
    </source>
</evidence>
<gene>
    <name evidence="3" type="primary">paaG</name>
    <name evidence="3" type="ORF">GCM10017044_17570</name>
</gene>
<sequence>MDYSDRSHSVYIEKADGIGRLVLNRPDKFNAMSYAMWRAIPEAAKLLDTDPDVRVIVVCSSSDKAFSAGADIKELEEFSQDEVKREKNRVAIRQAQRILARTEKPTIAEVPGACIGGGCGLAIHCDMRIASSQATFGITPARLGIVYPLNDTRQLIELVGPSAAKHILFTGRIFAAEEALQIGLVDQVVEPDLLPDTVRDLASNMASVSQYSVRGIKKVIRRILDGQLDDDAETAKIFTDAHNGMDAREGVAAFREKRPPNFRWNG</sequence>
<comment type="similarity">
    <text evidence="1">Belongs to the enoyl-CoA hydratase/isomerase family.</text>
</comment>